<reference evidence="3" key="1">
    <citation type="journal article" date="2019" name="Int. J. Syst. Evol. Microbiol.">
        <title>The Global Catalogue of Microorganisms (GCM) 10K type strain sequencing project: providing services to taxonomists for standard genome sequencing and annotation.</title>
        <authorList>
            <consortium name="The Broad Institute Genomics Platform"/>
            <consortium name="The Broad Institute Genome Sequencing Center for Infectious Disease"/>
            <person name="Wu L."/>
            <person name="Ma J."/>
        </authorList>
    </citation>
    <scope>NUCLEOTIDE SEQUENCE [LARGE SCALE GENOMIC DNA]</scope>
    <source>
        <strain evidence="3">KCTC 42984</strain>
    </source>
</reference>
<name>A0ABV7ITF1_9SPHN</name>
<organism evidence="2 3">
    <name type="scientific">Novosphingobium bradum</name>
    <dbReference type="NCBI Taxonomy" id="1737444"/>
    <lineage>
        <taxon>Bacteria</taxon>
        <taxon>Pseudomonadati</taxon>
        <taxon>Pseudomonadota</taxon>
        <taxon>Alphaproteobacteria</taxon>
        <taxon>Sphingomonadales</taxon>
        <taxon>Sphingomonadaceae</taxon>
        <taxon>Novosphingobium</taxon>
    </lineage>
</organism>
<keyword evidence="3" id="KW-1185">Reference proteome</keyword>
<accession>A0ABV7ITF1</accession>
<feature type="transmembrane region" description="Helical" evidence="1">
    <location>
        <begin position="70"/>
        <end position="89"/>
    </location>
</feature>
<comment type="caution">
    <text evidence="2">The sequence shown here is derived from an EMBL/GenBank/DDBJ whole genome shotgun (WGS) entry which is preliminary data.</text>
</comment>
<evidence type="ECO:0000313" key="3">
    <source>
        <dbReference type="Proteomes" id="UP001595604"/>
    </source>
</evidence>
<dbReference type="RefSeq" id="WP_379510247.1">
    <property type="nucleotide sequence ID" value="NZ_JBHRTQ010000010.1"/>
</dbReference>
<dbReference type="Proteomes" id="UP001595604">
    <property type="component" value="Unassembled WGS sequence"/>
</dbReference>
<evidence type="ECO:0000256" key="1">
    <source>
        <dbReference type="SAM" id="Phobius"/>
    </source>
</evidence>
<evidence type="ECO:0000313" key="2">
    <source>
        <dbReference type="EMBL" id="MFC3174865.1"/>
    </source>
</evidence>
<dbReference type="EMBL" id="JBHRTQ010000010">
    <property type="protein sequence ID" value="MFC3174865.1"/>
    <property type="molecule type" value="Genomic_DNA"/>
</dbReference>
<sequence>MLFLTLFEIVGYLISIVVTLVIVQFVMSLLISFNVVNLHNNVVAAIWHAVNALLEPVLRPIRKIMPATGALDLSPMVLIIGLTIVQIVLKNMAYAALY</sequence>
<dbReference type="InterPro" id="IPR003425">
    <property type="entry name" value="CCB3/YggT"/>
</dbReference>
<gene>
    <name evidence="2" type="ORF">ACFOD9_11455</name>
</gene>
<proteinExistence type="predicted"/>
<keyword evidence="1" id="KW-1133">Transmembrane helix</keyword>
<keyword evidence="1" id="KW-0812">Transmembrane</keyword>
<feature type="transmembrane region" description="Helical" evidence="1">
    <location>
        <begin position="12"/>
        <end position="36"/>
    </location>
</feature>
<dbReference type="Pfam" id="PF02325">
    <property type="entry name" value="CCB3_YggT"/>
    <property type="match status" value="1"/>
</dbReference>
<keyword evidence="1" id="KW-0472">Membrane</keyword>
<protein>
    <submittedName>
        <fullName evidence="2">YggT family protein</fullName>
    </submittedName>
</protein>